<evidence type="ECO:0000256" key="1">
    <source>
        <dbReference type="SAM" id="Phobius"/>
    </source>
</evidence>
<reference evidence="2" key="1">
    <citation type="submission" date="2020-10" db="EMBL/GenBank/DDBJ databases">
        <authorList>
            <person name="Lu T."/>
            <person name="Wang Q."/>
            <person name="Han X."/>
        </authorList>
    </citation>
    <scope>NUCLEOTIDE SEQUENCE</scope>
    <source>
        <strain evidence="2">WQ 366</strain>
    </source>
</reference>
<dbReference type="EMBL" id="JADEYP010000001">
    <property type="protein sequence ID" value="MCA5003727.1"/>
    <property type="molecule type" value="Genomic_DNA"/>
</dbReference>
<keyword evidence="1" id="KW-0472">Membrane</keyword>
<proteinExistence type="predicted"/>
<gene>
    <name evidence="2" type="ORF">IPZ78_01025</name>
</gene>
<dbReference type="RefSeq" id="WP_225551061.1">
    <property type="nucleotide sequence ID" value="NZ_JADEYP010000001.1"/>
</dbReference>
<accession>A0ABS7Z0N2</accession>
<keyword evidence="1" id="KW-1133">Transmembrane helix</keyword>
<name>A0ABS7Z0N2_9SPHI</name>
<evidence type="ECO:0008006" key="4">
    <source>
        <dbReference type="Google" id="ProtNLM"/>
    </source>
</evidence>
<comment type="caution">
    <text evidence="2">The sequence shown here is derived from an EMBL/GenBank/DDBJ whole genome shotgun (WGS) entry which is preliminary data.</text>
</comment>
<evidence type="ECO:0000313" key="2">
    <source>
        <dbReference type="EMBL" id="MCA5003727.1"/>
    </source>
</evidence>
<keyword evidence="1" id="KW-0812">Transmembrane</keyword>
<feature type="transmembrane region" description="Helical" evidence="1">
    <location>
        <begin position="129"/>
        <end position="151"/>
    </location>
</feature>
<dbReference type="Proteomes" id="UP001165302">
    <property type="component" value="Unassembled WGS sequence"/>
</dbReference>
<protein>
    <recommendedName>
        <fullName evidence="4">DUF3592 domain-containing protein</fullName>
    </recommendedName>
</protein>
<keyword evidence="3" id="KW-1185">Reference proteome</keyword>
<organism evidence="2 3">
    <name type="scientific">Sphingobacterium bovistauri</name>
    <dbReference type="NCBI Taxonomy" id="2781959"/>
    <lineage>
        <taxon>Bacteria</taxon>
        <taxon>Pseudomonadati</taxon>
        <taxon>Bacteroidota</taxon>
        <taxon>Sphingobacteriia</taxon>
        <taxon>Sphingobacteriales</taxon>
        <taxon>Sphingobacteriaceae</taxon>
        <taxon>Sphingobacterium</taxon>
    </lineage>
</organism>
<sequence length="256" mass="29198">MFEQKAFAWVGLIFTLTAIGTLFLVNTISNSKRSKYEDYDYKNIELLGTETKASITYINIKYNVKYNRKSPVVFSYQYKSNGKPANDEFETIDWPKVSHLNVGDTISIKFYQNQSAMMGVEPFTFAMKWVFCIIPLVFAILGITFLSISIVPARKKYLLYKTGDVKEAEILGIDVGNAFVSQSGDKVYNSSTLQVNVTYCYYKRNGRKKTNEALTKDHSFLTDYKVGDKIKVMVSQNEISSCLIPEDYVSKHQLVV</sequence>
<feature type="transmembrane region" description="Helical" evidence="1">
    <location>
        <begin position="6"/>
        <end position="25"/>
    </location>
</feature>
<evidence type="ECO:0000313" key="3">
    <source>
        <dbReference type="Proteomes" id="UP001165302"/>
    </source>
</evidence>